<proteinExistence type="predicted"/>
<dbReference type="Gramene" id="rna201">
    <property type="protein sequence ID" value="RHN76822.1"/>
    <property type="gene ID" value="gene201"/>
</dbReference>
<organism evidence="1">
    <name type="scientific">Medicago truncatula</name>
    <name type="common">Barrel medic</name>
    <name type="synonym">Medicago tribuloides</name>
    <dbReference type="NCBI Taxonomy" id="3880"/>
    <lineage>
        <taxon>Eukaryota</taxon>
        <taxon>Viridiplantae</taxon>
        <taxon>Streptophyta</taxon>
        <taxon>Embryophyta</taxon>
        <taxon>Tracheophyta</taxon>
        <taxon>Spermatophyta</taxon>
        <taxon>Magnoliopsida</taxon>
        <taxon>eudicotyledons</taxon>
        <taxon>Gunneridae</taxon>
        <taxon>Pentapetalae</taxon>
        <taxon>rosids</taxon>
        <taxon>fabids</taxon>
        <taxon>Fabales</taxon>
        <taxon>Fabaceae</taxon>
        <taxon>Papilionoideae</taxon>
        <taxon>50 kb inversion clade</taxon>
        <taxon>NPAAA clade</taxon>
        <taxon>Hologalegina</taxon>
        <taxon>IRL clade</taxon>
        <taxon>Trifolieae</taxon>
        <taxon>Medicago</taxon>
    </lineage>
</organism>
<reference evidence="1" key="1">
    <citation type="journal article" date="2018" name="Nat. Plants">
        <title>Whole-genome landscape of Medicago truncatula symbiotic genes.</title>
        <authorList>
            <person name="Pecrix Y."/>
            <person name="Gamas P."/>
            <person name="Carrere S."/>
        </authorList>
    </citation>
    <scope>NUCLEOTIDE SEQUENCE</scope>
    <source>
        <tissue evidence="1">Leaves</tissue>
    </source>
</reference>
<comment type="caution">
    <text evidence="1">The sequence shown here is derived from an EMBL/GenBank/DDBJ whole genome shotgun (WGS) entry which is preliminary data.</text>
</comment>
<dbReference type="Proteomes" id="UP000265566">
    <property type="component" value="Chromosome 1"/>
</dbReference>
<name>A0A396JHQ3_MEDTR</name>
<protein>
    <submittedName>
        <fullName evidence="1">Uncharacterized protein</fullName>
    </submittedName>
</protein>
<dbReference type="AlphaFoldDB" id="A0A396JHQ3"/>
<dbReference type="EMBL" id="PSQE01000001">
    <property type="protein sequence ID" value="RHN76822.1"/>
    <property type="molecule type" value="Genomic_DNA"/>
</dbReference>
<gene>
    <name evidence="1" type="ORF">MtrunA17_Chr1g0148071</name>
</gene>
<evidence type="ECO:0000313" key="1">
    <source>
        <dbReference type="EMBL" id="RHN76822.1"/>
    </source>
</evidence>
<accession>A0A396JHQ3</accession>
<sequence length="62" mass="7558">MKLHNLSRFHNLNLFLADLQLKILELLFMICKCGVLERLVYKNKNQHCRCSYFQHLMKQLHK</sequence>